<organism evidence="2 3">
    <name type="scientific">Austropuccinia psidii MF-1</name>
    <dbReference type="NCBI Taxonomy" id="1389203"/>
    <lineage>
        <taxon>Eukaryota</taxon>
        <taxon>Fungi</taxon>
        <taxon>Dikarya</taxon>
        <taxon>Basidiomycota</taxon>
        <taxon>Pucciniomycotina</taxon>
        <taxon>Pucciniomycetes</taxon>
        <taxon>Pucciniales</taxon>
        <taxon>Sphaerophragmiaceae</taxon>
        <taxon>Austropuccinia</taxon>
    </lineage>
</organism>
<dbReference type="AlphaFoldDB" id="A0A9Q3GHZ3"/>
<gene>
    <name evidence="2" type="ORF">O181_007828</name>
</gene>
<dbReference type="Proteomes" id="UP000765509">
    <property type="component" value="Unassembled WGS sequence"/>
</dbReference>
<proteinExistence type="predicted"/>
<reference evidence="2" key="1">
    <citation type="submission" date="2021-03" db="EMBL/GenBank/DDBJ databases">
        <title>Draft genome sequence of rust myrtle Austropuccinia psidii MF-1, a brazilian biotype.</title>
        <authorList>
            <person name="Quecine M.C."/>
            <person name="Pachon D.M.R."/>
            <person name="Bonatelli M.L."/>
            <person name="Correr F.H."/>
            <person name="Franceschini L.M."/>
            <person name="Leite T.F."/>
            <person name="Margarido G.R.A."/>
            <person name="Almeida C.A."/>
            <person name="Ferrarezi J.A."/>
            <person name="Labate C.A."/>
        </authorList>
    </citation>
    <scope>NUCLEOTIDE SEQUENCE</scope>
    <source>
        <strain evidence="2">MF-1</strain>
    </source>
</reference>
<evidence type="ECO:0000313" key="2">
    <source>
        <dbReference type="EMBL" id="MBW0468113.1"/>
    </source>
</evidence>
<protein>
    <submittedName>
        <fullName evidence="2">Uncharacterized protein</fullName>
    </submittedName>
</protein>
<dbReference type="EMBL" id="AVOT02001772">
    <property type="protein sequence ID" value="MBW0468113.1"/>
    <property type="molecule type" value="Genomic_DNA"/>
</dbReference>
<sequence>MLFSTLNFNKLEGLNIIRDSFVGPFTITRLIGKNSVEVKLSEEFSGKHPVLPVSLITPCQQTREDKLPSRNQTHSPQDIVEVEDSPGPEKKGQEDHTQ</sequence>
<evidence type="ECO:0000313" key="3">
    <source>
        <dbReference type="Proteomes" id="UP000765509"/>
    </source>
</evidence>
<name>A0A9Q3GHZ3_9BASI</name>
<dbReference type="OrthoDB" id="2447315at2759"/>
<feature type="region of interest" description="Disordered" evidence="1">
    <location>
        <begin position="59"/>
        <end position="98"/>
    </location>
</feature>
<feature type="compositionally biased region" description="Basic and acidic residues" evidence="1">
    <location>
        <begin position="87"/>
        <end position="98"/>
    </location>
</feature>
<evidence type="ECO:0000256" key="1">
    <source>
        <dbReference type="SAM" id="MobiDB-lite"/>
    </source>
</evidence>
<accession>A0A9Q3GHZ3</accession>
<comment type="caution">
    <text evidence="2">The sequence shown here is derived from an EMBL/GenBank/DDBJ whole genome shotgun (WGS) entry which is preliminary data.</text>
</comment>
<keyword evidence="3" id="KW-1185">Reference proteome</keyword>